<evidence type="ECO:0000256" key="1">
    <source>
        <dbReference type="ARBA" id="ARBA00004123"/>
    </source>
</evidence>
<feature type="region of interest" description="Disordered" evidence="6">
    <location>
        <begin position="119"/>
        <end position="148"/>
    </location>
</feature>
<sequence>MPAQTVQKLDFREKLIQSGKKENTDALLKRLKTLHGKLRLLDQDQEGTDIRSLDPIRKPLIDKIILHHKDRGVRAFAACCLADVLRIYAPDAPYTQEELRDIFQFFSVQLTLNLKTAPSNVRPLQPSRARANEASQSQSQSQSQTQASQRITDVPYYTEYIYLLDSLATIKSVILACDVPGGDDIVTSFFEGFTDIVRPDMSKNLLRYFIEILTSLLEEANPIPPGVLDCVVHQFELYLQDGTSPAFQLIVDVCNRVPTRLQRPMYAHFSDIQLAHGKNPSPADFKTLSDSHAVMLAMYRNCPGLLVSLVPLLEENLRAADEVPLRQLSTKTLGTMFGERPMVGSDVADLAKAFPGAWRSWLGRRVDKALPVRLSWVEASKGILDGHPELRAETEAALRDRVHDSDEKVRAAVCRVIGLVEYETALHNLSDETLRAIGSRMSDKRSTVRHEAAMALAKLWKLAYAELEANDPEAKRQFGWIPEMMLHCLFRMDAPVELRTQMTSIFKNQIIPLPKPDAVDEQALVDRLMLVATYLDEPAYKALERLTGLKGYSKGSSPYRAFISCCEEHNGGIIDGGDKEEQQIKDRLSYVINAIATHLFVDVDKAKKDLDAFALANDARVYKLFKACVDPQSDLRTIVKSRHELLRRLEQSHHDLLDTFSVIIDNAAWNVVNHSSIPALIKRLQRPEGSDPQKAAQMAYNLLRFMAKEGAPMFKSHVAELVIVMSDKKNHRLAEVALQGLAAVAKADPDDAPDDRRAVDRAIKMALEGSPRQAKFAARFVAYSKQKGAAAELVDSILDNLSDKDEGRLLSLLRGLSELALSAPVAFEEKSAEIIRFVMQEVVYKKSPSCEDEVDDEWLEEEELEILDRAKLLGNRICTHRALGFARHPEAATVVKDTFTLLQSILSEFENGKLLGQVNEKTMEGGHARAHLKLRAALCTLKLANARAFDKLIEPGFFEAVAFNLQEDIGQIRQLLLVKLGDVLPAQRLLPRWNILPSLVANDPDPEHTALARTIMRSVVRTCSHLPTADRIDRVELPLARLLLVLSHHPDYMDISLGELKRLTKHIEFFLDSVANRDNVSLLYHIASKIKTVRDTYPTMIPDADEEQEEEEIPANLKPDEKKRLEEAALRRKAKRSTSANLYRLAEIAQVLIQNRAKHQGWVLSSYPGKVKFPKDIFQNLHDPLEAQITSRTPYLSEEMLSWLRGLGKRTERVAAAPTQRKVVERSSTSPSKRRSKKQAGSVKKKRKQKESDDDDDDDDDDDEDGNSDEDSDDEGAEAGEESELEEGPVVLGRGGRRNAKTKANKAVGKKKKGAATKKSAAEVEGEDEEMHVDESDLTDLE</sequence>
<keyword evidence="3" id="KW-0498">Mitosis</keyword>
<dbReference type="Pfam" id="PF20168">
    <property type="entry name" value="PDS5"/>
    <property type="match status" value="1"/>
</dbReference>
<keyword evidence="5" id="KW-0131">Cell cycle</keyword>
<dbReference type="GO" id="GO:0051301">
    <property type="term" value="P:cell division"/>
    <property type="evidence" value="ECO:0007669"/>
    <property type="project" value="UniProtKB-KW"/>
</dbReference>
<organism evidence="7 8">
    <name type="scientific">Saitozyma podzolica</name>
    <dbReference type="NCBI Taxonomy" id="1890683"/>
    <lineage>
        <taxon>Eukaryota</taxon>
        <taxon>Fungi</taxon>
        <taxon>Dikarya</taxon>
        <taxon>Basidiomycota</taxon>
        <taxon>Agaricomycotina</taxon>
        <taxon>Tremellomycetes</taxon>
        <taxon>Tremellales</taxon>
        <taxon>Trimorphomycetaceae</taxon>
        <taxon>Saitozyma</taxon>
    </lineage>
</organism>
<evidence type="ECO:0000256" key="5">
    <source>
        <dbReference type="ARBA" id="ARBA00023306"/>
    </source>
</evidence>
<dbReference type="CDD" id="cd19953">
    <property type="entry name" value="PDS5"/>
    <property type="match status" value="1"/>
</dbReference>
<name>A0A427YMB9_9TREE</name>
<dbReference type="InterPro" id="IPR016024">
    <property type="entry name" value="ARM-type_fold"/>
</dbReference>
<proteinExistence type="predicted"/>
<evidence type="ECO:0000256" key="4">
    <source>
        <dbReference type="ARBA" id="ARBA00023242"/>
    </source>
</evidence>
<feature type="compositionally biased region" description="Acidic residues" evidence="6">
    <location>
        <begin position="1252"/>
        <end position="1287"/>
    </location>
</feature>
<feature type="compositionally biased region" description="Low complexity" evidence="6">
    <location>
        <begin position="127"/>
        <end position="148"/>
    </location>
</feature>
<evidence type="ECO:0000313" key="8">
    <source>
        <dbReference type="Proteomes" id="UP000279259"/>
    </source>
</evidence>
<dbReference type="GO" id="GO:0000785">
    <property type="term" value="C:chromatin"/>
    <property type="evidence" value="ECO:0007669"/>
    <property type="project" value="TreeGrafter"/>
</dbReference>
<dbReference type="STRING" id="1890683.A0A427YMB9"/>
<evidence type="ECO:0000256" key="3">
    <source>
        <dbReference type="ARBA" id="ARBA00022776"/>
    </source>
</evidence>
<dbReference type="OrthoDB" id="200660at2759"/>
<dbReference type="GO" id="GO:0006281">
    <property type="term" value="P:DNA repair"/>
    <property type="evidence" value="ECO:0007669"/>
    <property type="project" value="TreeGrafter"/>
</dbReference>
<dbReference type="InterPro" id="IPR011989">
    <property type="entry name" value="ARM-like"/>
</dbReference>
<protein>
    <recommendedName>
        <fullName evidence="9">Sister chromatid cohesion protein PDS5</fullName>
    </recommendedName>
</protein>
<comment type="caution">
    <text evidence="7">The sequence shown here is derived from an EMBL/GenBank/DDBJ whole genome shotgun (WGS) entry which is preliminary data.</text>
</comment>
<keyword evidence="8" id="KW-1185">Reference proteome</keyword>
<dbReference type="PANTHER" id="PTHR12663:SF0">
    <property type="entry name" value="PRECOCIOUS DISSOCIATION OF SISTERS 5, ISOFORM A"/>
    <property type="match status" value="1"/>
</dbReference>
<dbReference type="EMBL" id="RSCD01000006">
    <property type="protein sequence ID" value="RSH92189.1"/>
    <property type="molecule type" value="Genomic_DNA"/>
</dbReference>
<dbReference type="PANTHER" id="PTHR12663">
    <property type="entry name" value="ANDROGEN INDUCED INHIBITOR OF PROLIFERATION AS3 / PDS5-RELATED"/>
    <property type="match status" value="1"/>
</dbReference>
<comment type="subcellular location">
    <subcellularLocation>
        <location evidence="1">Nucleus</location>
    </subcellularLocation>
</comment>
<evidence type="ECO:0000256" key="6">
    <source>
        <dbReference type="SAM" id="MobiDB-lite"/>
    </source>
</evidence>
<feature type="compositionally biased region" description="Acidic residues" evidence="6">
    <location>
        <begin position="1324"/>
        <end position="1342"/>
    </location>
</feature>
<evidence type="ECO:0000313" key="7">
    <source>
        <dbReference type="EMBL" id="RSH92189.1"/>
    </source>
</evidence>
<keyword evidence="2" id="KW-0132">Cell division</keyword>
<evidence type="ECO:0008006" key="9">
    <source>
        <dbReference type="Google" id="ProtNLM"/>
    </source>
</evidence>
<dbReference type="Gene3D" id="1.25.10.10">
    <property type="entry name" value="Leucine-rich Repeat Variant"/>
    <property type="match status" value="1"/>
</dbReference>
<gene>
    <name evidence="7" type="ORF">EHS25_008604</name>
</gene>
<dbReference type="Proteomes" id="UP000279259">
    <property type="component" value="Unassembled WGS sequence"/>
</dbReference>
<reference evidence="7 8" key="1">
    <citation type="submission" date="2018-11" db="EMBL/GenBank/DDBJ databases">
        <title>Genome sequence of Saitozyma podzolica DSM 27192.</title>
        <authorList>
            <person name="Aliyu H."/>
            <person name="Gorte O."/>
            <person name="Ochsenreither K."/>
        </authorList>
    </citation>
    <scope>NUCLEOTIDE SEQUENCE [LARGE SCALE GENOMIC DNA]</scope>
    <source>
        <strain evidence="7 8">DSM 27192</strain>
    </source>
</reference>
<accession>A0A427YMB9</accession>
<feature type="compositionally biased region" description="Basic residues" evidence="6">
    <location>
        <begin position="1232"/>
        <end position="1249"/>
    </location>
</feature>
<keyword evidence="4" id="KW-0539">Nucleus</keyword>
<dbReference type="InterPro" id="IPR039776">
    <property type="entry name" value="Pds5"/>
</dbReference>
<dbReference type="GO" id="GO:0005634">
    <property type="term" value="C:nucleus"/>
    <property type="evidence" value="ECO:0007669"/>
    <property type="project" value="UniProtKB-SubCell"/>
</dbReference>
<dbReference type="SUPFAM" id="SSF48371">
    <property type="entry name" value="ARM repeat"/>
    <property type="match status" value="1"/>
</dbReference>
<feature type="region of interest" description="Disordered" evidence="6">
    <location>
        <begin position="1212"/>
        <end position="1342"/>
    </location>
</feature>
<dbReference type="GO" id="GO:0007064">
    <property type="term" value="P:mitotic sister chromatid cohesion"/>
    <property type="evidence" value="ECO:0007669"/>
    <property type="project" value="InterPro"/>
</dbReference>
<evidence type="ECO:0000256" key="2">
    <source>
        <dbReference type="ARBA" id="ARBA00022618"/>
    </source>
</evidence>
<feature type="compositionally biased region" description="Basic residues" evidence="6">
    <location>
        <begin position="1295"/>
        <end position="1316"/>
    </location>
</feature>